<evidence type="ECO:0000256" key="7">
    <source>
        <dbReference type="ARBA" id="ARBA00023136"/>
    </source>
</evidence>
<comment type="similarity">
    <text evidence="3">Belongs to the glycosyl hydrolase 17 family.</text>
</comment>
<evidence type="ECO:0000256" key="8">
    <source>
        <dbReference type="ARBA" id="ARBA00023180"/>
    </source>
</evidence>
<keyword evidence="5" id="KW-1003">Cell membrane</keyword>
<dbReference type="Gene3D" id="3.20.20.80">
    <property type="entry name" value="Glycosidases"/>
    <property type="match status" value="2"/>
</dbReference>
<evidence type="ECO:0000256" key="6">
    <source>
        <dbReference type="ARBA" id="ARBA00022801"/>
    </source>
</evidence>
<keyword evidence="7 16" id="KW-0472">Membrane</keyword>
<feature type="region of interest" description="Disordered" evidence="15">
    <location>
        <begin position="1"/>
        <end position="97"/>
    </location>
</feature>
<evidence type="ECO:0000256" key="13">
    <source>
        <dbReference type="ARBA" id="ARBA00042373"/>
    </source>
</evidence>
<protein>
    <recommendedName>
        <fullName evidence="4">glucan endo-1,3-beta-D-glucosidase</fullName>
        <ecNumber evidence="4">3.2.1.39</ecNumber>
    </recommendedName>
    <alternativeName>
        <fullName evidence="14">Endo-1,3-beta-glucanase btgC</fullName>
    </alternativeName>
    <alternativeName>
        <fullName evidence="13">Laminarinase btgC</fullName>
    </alternativeName>
</protein>
<proteinExistence type="inferred from homology"/>
<keyword evidence="9" id="KW-0119">Carbohydrate metabolism</keyword>
<feature type="compositionally biased region" description="Basic and acidic residues" evidence="15">
    <location>
        <begin position="77"/>
        <end position="89"/>
    </location>
</feature>
<organism evidence="17 18">
    <name type="scientific">Phlyctema vagabunda</name>
    <dbReference type="NCBI Taxonomy" id="108571"/>
    <lineage>
        <taxon>Eukaryota</taxon>
        <taxon>Fungi</taxon>
        <taxon>Dikarya</taxon>
        <taxon>Ascomycota</taxon>
        <taxon>Pezizomycotina</taxon>
        <taxon>Leotiomycetes</taxon>
        <taxon>Helotiales</taxon>
        <taxon>Dermateaceae</taxon>
        <taxon>Phlyctema</taxon>
    </lineage>
</organism>
<feature type="compositionally biased region" description="Polar residues" evidence="15">
    <location>
        <begin position="344"/>
        <end position="365"/>
    </location>
</feature>
<comment type="catalytic activity">
    <reaction evidence="1">
        <text>Hydrolysis of (1-&gt;3)-beta-D-glucosidic linkages in (1-&gt;3)-beta-D-glucans.</text>
        <dbReference type="EC" id="3.2.1.39"/>
    </reaction>
</comment>
<feature type="compositionally biased region" description="Pro residues" evidence="15">
    <location>
        <begin position="19"/>
        <end position="33"/>
    </location>
</feature>
<name>A0ABR4PHD2_9HELO</name>
<keyword evidence="16" id="KW-1133">Transmembrane helix</keyword>
<evidence type="ECO:0000256" key="16">
    <source>
        <dbReference type="SAM" id="Phobius"/>
    </source>
</evidence>
<dbReference type="PANTHER" id="PTHR16631:SF17">
    <property type="entry name" value="GLUCAN ENDO-1,3-BETA-GLUCOSIDASE BTGC"/>
    <property type="match status" value="1"/>
</dbReference>
<feature type="region of interest" description="Disordered" evidence="15">
    <location>
        <begin position="130"/>
        <end position="159"/>
    </location>
</feature>
<gene>
    <name evidence="17" type="ORF">PVAG01_06819</name>
</gene>
<comment type="caution">
    <text evidence="17">The sequence shown here is derived from an EMBL/GenBank/DDBJ whole genome shotgun (WGS) entry which is preliminary data.</text>
</comment>
<feature type="compositionally biased region" description="Polar residues" evidence="15">
    <location>
        <begin position="267"/>
        <end position="276"/>
    </location>
</feature>
<keyword evidence="6" id="KW-0378">Hydrolase</keyword>
<sequence length="691" mass="74542">MPPRYSFESEQQAYQTSSSPPPPRYQSPPPSNPPLHLDTTVTQPPPAQQYKLPRGTPGLAQNYGEIVNAPPPPPQHRTKEGRAWGKDPIHTTSAYSNVTSGADNFGDQAQGGMTGLAYGVADANARESGMDAMRNTPGYDSREMSPYEESPYRPGYQQEVSSSSLTPLNAAAFPPGTPSMHSTVSRSNMSLQDPYSDVYYNRHSRNMNPNMEFDPNSIEDDGDDGLEYRSNQRGSTMNLGQNGNRGAAVAGGAAAGGIMGSIGSLVGRNQSQNGSQYDPVGGPSTAYNGPNDYDLGRREKKEWLEEERRGNKKRALIAGIVIAVLVAAALVGGVAGGLVHRGGSSDSQTQQKGQTATSDTTTNGDLTKDSTEIKALMANTKLHKVFPGVDYTPIHSQYPDCIHDPPSQNNVTRDLAVLSQLTNVVRLYGTDCNQTEMLIHSIDKLDLKGTVKIWLGVWQDTNVTTNARQLEQMYDILDTYGGDNFLGVIVGNEVLFREDMDATELGTVISNVRSNLTSKGLGDLKIASSDLGDNWTKAPELVEKVDYIMANIHPFFAGVPSTQASSWTNTFFQNNDAPLKSDASHAIIGETGWPSGGGTDCGTDTVTVCPNAAVAGVTEMNTFMDDFVCSALSNGTNYFWFSAFDEPWKIMFNEDGKEWEDKWGLMDVNRNLKPGVVIPDCGGTQVGPASA</sequence>
<dbReference type="EMBL" id="JBFCZG010000005">
    <property type="protein sequence ID" value="KAL3422663.1"/>
    <property type="molecule type" value="Genomic_DNA"/>
</dbReference>
<evidence type="ECO:0000256" key="10">
    <source>
        <dbReference type="ARBA" id="ARBA00023316"/>
    </source>
</evidence>
<evidence type="ECO:0000256" key="11">
    <source>
        <dbReference type="ARBA" id="ARBA00023326"/>
    </source>
</evidence>
<dbReference type="InterPro" id="IPR050732">
    <property type="entry name" value="Beta-glucan_modifiers"/>
</dbReference>
<feature type="region of interest" description="Disordered" evidence="15">
    <location>
        <begin position="267"/>
        <end position="295"/>
    </location>
</feature>
<dbReference type="InterPro" id="IPR017853">
    <property type="entry name" value="GH"/>
</dbReference>
<evidence type="ECO:0000256" key="3">
    <source>
        <dbReference type="ARBA" id="ARBA00008773"/>
    </source>
</evidence>
<keyword evidence="11" id="KW-0624">Polysaccharide degradation</keyword>
<feature type="region of interest" description="Disordered" evidence="15">
    <location>
        <begin position="340"/>
        <end position="367"/>
    </location>
</feature>
<evidence type="ECO:0000313" key="17">
    <source>
        <dbReference type="EMBL" id="KAL3422663.1"/>
    </source>
</evidence>
<keyword evidence="18" id="KW-1185">Reference proteome</keyword>
<keyword evidence="10" id="KW-0961">Cell wall biogenesis/degradation</keyword>
<evidence type="ECO:0000256" key="1">
    <source>
        <dbReference type="ARBA" id="ARBA00000382"/>
    </source>
</evidence>
<dbReference type="PANTHER" id="PTHR16631">
    <property type="entry name" value="GLUCAN 1,3-BETA-GLUCOSIDASE"/>
    <property type="match status" value="1"/>
</dbReference>
<evidence type="ECO:0000256" key="15">
    <source>
        <dbReference type="SAM" id="MobiDB-lite"/>
    </source>
</evidence>
<comment type="function">
    <text evidence="12">Glucanases play a role in cell expansion during growth, in cell-cell fusion during mating, and in spore release during sporulation. This enzyme may be involved in beta-glucan degradation. Active on laminarin and lichenan.</text>
</comment>
<evidence type="ECO:0000256" key="2">
    <source>
        <dbReference type="ARBA" id="ARBA00004401"/>
    </source>
</evidence>
<dbReference type="SUPFAM" id="SSF51445">
    <property type="entry name" value="(Trans)glycosidases"/>
    <property type="match status" value="1"/>
</dbReference>
<evidence type="ECO:0000256" key="12">
    <source>
        <dbReference type="ARBA" id="ARBA00037649"/>
    </source>
</evidence>
<dbReference type="Proteomes" id="UP001629113">
    <property type="component" value="Unassembled WGS sequence"/>
</dbReference>
<evidence type="ECO:0000256" key="5">
    <source>
        <dbReference type="ARBA" id="ARBA00022475"/>
    </source>
</evidence>
<evidence type="ECO:0000256" key="14">
    <source>
        <dbReference type="ARBA" id="ARBA00043078"/>
    </source>
</evidence>
<keyword evidence="8" id="KW-0325">Glycoprotein</keyword>
<reference evidence="17 18" key="1">
    <citation type="submission" date="2024-06" db="EMBL/GenBank/DDBJ databases">
        <title>Complete genome of Phlyctema vagabunda strain 19-DSS-EL-015.</title>
        <authorList>
            <person name="Fiorenzani C."/>
        </authorList>
    </citation>
    <scope>NUCLEOTIDE SEQUENCE [LARGE SCALE GENOMIC DNA]</scope>
    <source>
        <strain evidence="17 18">19-DSS-EL-015</strain>
    </source>
</reference>
<keyword evidence="16" id="KW-0812">Transmembrane</keyword>
<evidence type="ECO:0000313" key="18">
    <source>
        <dbReference type="Proteomes" id="UP001629113"/>
    </source>
</evidence>
<evidence type="ECO:0000256" key="9">
    <source>
        <dbReference type="ARBA" id="ARBA00023277"/>
    </source>
</evidence>
<accession>A0ABR4PHD2</accession>
<comment type="subcellular location">
    <subcellularLocation>
        <location evidence="2">Cell membrane</location>
        <topology evidence="2">Single-pass type II membrane protein</topology>
    </subcellularLocation>
</comment>
<feature type="transmembrane region" description="Helical" evidence="16">
    <location>
        <begin position="315"/>
        <end position="339"/>
    </location>
</feature>
<evidence type="ECO:0000256" key="4">
    <source>
        <dbReference type="ARBA" id="ARBA00012780"/>
    </source>
</evidence>
<dbReference type="EC" id="3.2.1.39" evidence="4"/>